<proteinExistence type="inferred from homology"/>
<accession>A0A3Q2Z3D1</accession>
<reference evidence="5" key="2">
    <citation type="submission" date="2025-09" db="UniProtKB">
        <authorList>
            <consortium name="Ensembl"/>
        </authorList>
    </citation>
    <scope>IDENTIFICATION</scope>
</reference>
<dbReference type="PANTHER" id="PTHR13126">
    <property type="entry name" value="CHAPERONE ATP11"/>
    <property type="match status" value="1"/>
</dbReference>
<evidence type="ECO:0000313" key="6">
    <source>
        <dbReference type="Proteomes" id="UP000264820"/>
    </source>
</evidence>
<dbReference type="STRING" id="109280.ENSHCOP00000020502"/>
<dbReference type="GeneID" id="109516951"/>
<evidence type="ECO:0000256" key="2">
    <source>
        <dbReference type="ARBA" id="ARBA00009116"/>
    </source>
</evidence>
<dbReference type="KEGG" id="hcq:109516951"/>
<comment type="similarity">
    <text evidence="2">Belongs to the ATP11 family.</text>
</comment>
<dbReference type="InterPro" id="IPR010591">
    <property type="entry name" value="ATP11"/>
</dbReference>
<dbReference type="GO" id="GO:0005739">
    <property type="term" value="C:mitochondrion"/>
    <property type="evidence" value="ECO:0007669"/>
    <property type="project" value="UniProtKB-SubCell"/>
</dbReference>
<dbReference type="RefSeq" id="XP_019727350.1">
    <property type="nucleotide sequence ID" value="XM_019871791.1"/>
</dbReference>
<evidence type="ECO:0000256" key="4">
    <source>
        <dbReference type="ARBA" id="ARBA00023128"/>
    </source>
</evidence>
<name>A0A3Q2Z3D1_HIPCM</name>
<dbReference type="AlphaFoldDB" id="A0A3Q2Z3D1"/>
<keyword evidence="3" id="KW-0809">Transit peptide</keyword>
<evidence type="ECO:0000256" key="3">
    <source>
        <dbReference type="ARBA" id="ARBA00022946"/>
    </source>
</evidence>
<dbReference type="CTD" id="64756"/>
<keyword evidence="6" id="KW-1185">Reference proteome</keyword>
<organism evidence="5 6">
    <name type="scientific">Hippocampus comes</name>
    <name type="common">Tiger tail seahorse</name>
    <dbReference type="NCBI Taxonomy" id="109280"/>
    <lineage>
        <taxon>Eukaryota</taxon>
        <taxon>Metazoa</taxon>
        <taxon>Chordata</taxon>
        <taxon>Craniata</taxon>
        <taxon>Vertebrata</taxon>
        <taxon>Euteleostomi</taxon>
        <taxon>Actinopterygii</taxon>
        <taxon>Neopterygii</taxon>
        <taxon>Teleostei</taxon>
        <taxon>Neoteleostei</taxon>
        <taxon>Acanthomorphata</taxon>
        <taxon>Syngnathiaria</taxon>
        <taxon>Syngnathiformes</taxon>
        <taxon>Syngnathoidei</taxon>
        <taxon>Syngnathidae</taxon>
        <taxon>Hippocampus</taxon>
    </lineage>
</organism>
<dbReference type="OrthoDB" id="16535at2759"/>
<dbReference type="Pfam" id="PF06644">
    <property type="entry name" value="ATP11"/>
    <property type="match status" value="1"/>
</dbReference>
<evidence type="ECO:0000313" key="5">
    <source>
        <dbReference type="Ensembl" id="ENSHCOP00000020502.1"/>
    </source>
</evidence>
<comment type="subcellular location">
    <subcellularLocation>
        <location evidence="1">Mitochondrion</location>
    </subcellularLocation>
</comment>
<protein>
    <submittedName>
        <fullName evidence="5">ATP synthase mitochondrial F1 complex assembly factor 1</fullName>
    </submittedName>
</protein>
<evidence type="ECO:0000256" key="1">
    <source>
        <dbReference type="ARBA" id="ARBA00004173"/>
    </source>
</evidence>
<dbReference type="GeneTree" id="ENSGT00390000012765"/>
<dbReference type="PANTHER" id="PTHR13126:SF0">
    <property type="entry name" value="ATP SYNTHASE MITOCHONDRIAL F1 COMPLEX ASSEMBLY FACTOR 1"/>
    <property type="match status" value="1"/>
</dbReference>
<dbReference type="GO" id="GO:0033615">
    <property type="term" value="P:mitochondrial proton-transporting ATP synthase complex assembly"/>
    <property type="evidence" value="ECO:0007669"/>
    <property type="project" value="TreeGrafter"/>
</dbReference>
<dbReference type="Proteomes" id="UP000264820">
    <property type="component" value="Unplaced"/>
</dbReference>
<dbReference type="OMA" id="MFYYKTD"/>
<reference evidence="5" key="1">
    <citation type="submission" date="2025-08" db="UniProtKB">
        <authorList>
            <consortium name="Ensembl"/>
        </authorList>
    </citation>
    <scope>IDENTIFICATION</scope>
</reference>
<keyword evidence="4" id="KW-0496">Mitochondrion</keyword>
<dbReference type="Ensembl" id="ENSHCOT00000006049.1">
    <property type="protein sequence ID" value="ENSHCOP00000020502.1"/>
    <property type="gene ID" value="ENSHCOG00000006621.1"/>
</dbReference>
<sequence>MWDRSDVKMAAALLQMTCRYRGMLAVRATGIRPLIPGLVPAHFRAFAVRKEPELEDNPYYNKYQEKIQKMRSCKPQEFKARMEKRHESKKEALGRSEQAEFVRVVERQSEERRGSAAAERASGAFAQNKSLGSILNLELIQDKTGEEIAELWMKYYASKDTIGAVIPSHTYELMSARAESCPTFLYALPQEEGYEFFVGQWSAHRLHFTSLINIQTHGESAPSQMILHHFPDLREDKGIVLMTAELDPKCITVPQAQCLANQVQLFYGAGGQRTFGLVETFNHRPADFKHTSVIAELEQSGVGPTLGPPSSSGR</sequence>